<evidence type="ECO:0008006" key="5">
    <source>
        <dbReference type="Google" id="ProtNLM"/>
    </source>
</evidence>
<sequence length="351" mass="39705">MLHLVCGTDRCFTVASFNGTFVSGTVAESEVQNISNVYSGQQKLEKRNNFPRKFVLEIIDNLRNSEKDLDSREISGLRLFEWIWSNKPLLHKNAYICSLIIDNVGRLDDYETMSTWLKKFTSENICLTYEAFGFIPVLVSTDSSLKQSTKKVVDLLNKVGGSCRNSGVSALVEMFCKLDLFEMASLWKNGRIDEASGLLDEMKEIGISPDAITFEILINFACSSGNMDHVHQLLDQMVSQGLEPRLATHACIVKTLFTAEQYEAAHKHVVDSSISYKTSSNTMYSLMANLYREKGDIVSAQNTLIKMMEKSLKPNFSIYIKIVKQLRRTGRANLARDLENRHSKFLIKSHP</sequence>
<gene>
    <name evidence="4" type="ORF">Scaly_1515500</name>
</gene>
<dbReference type="InterPro" id="IPR002885">
    <property type="entry name" value="PPR_rpt"/>
</dbReference>
<evidence type="ECO:0000256" key="2">
    <source>
        <dbReference type="ARBA" id="ARBA00022737"/>
    </source>
</evidence>
<dbReference type="AlphaFoldDB" id="A0AAW2P6V9"/>
<evidence type="ECO:0000256" key="3">
    <source>
        <dbReference type="PROSITE-ProRule" id="PRU00708"/>
    </source>
</evidence>
<organism evidence="4">
    <name type="scientific">Sesamum calycinum</name>
    <dbReference type="NCBI Taxonomy" id="2727403"/>
    <lineage>
        <taxon>Eukaryota</taxon>
        <taxon>Viridiplantae</taxon>
        <taxon>Streptophyta</taxon>
        <taxon>Embryophyta</taxon>
        <taxon>Tracheophyta</taxon>
        <taxon>Spermatophyta</taxon>
        <taxon>Magnoliopsida</taxon>
        <taxon>eudicotyledons</taxon>
        <taxon>Gunneridae</taxon>
        <taxon>Pentapetalae</taxon>
        <taxon>asterids</taxon>
        <taxon>lamiids</taxon>
        <taxon>Lamiales</taxon>
        <taxon>Pedaliaceae</taxon>
        <taxon>Sesamum</taxon>
    </lineage>
</organism>
<protein>
    <recommendedName>
        <fullName evidence="5">Pentatricopeptide repeat-containing protein</fullName>
    </recommendedName>
</protein>
<feature type="repeat" description="PPR" evidence="3">
    <location>
        <begin position="210"/>
        <end position="244"/>
    </location>
</feature>
<comment type="caution">
    <text evidence="4">The sequence shown here is derived from an EMBL/GenBank/DDBJ whole genome shotgun (WGS) entry which is preliminary data.</text>
</comment>
<evidence type="ECO:0000256" key="1">
    <source>
        <dbReference type="ARBA" id="ARBA00007626"/>
    </source>
</evidence>
<proteinExistence type="inferred from homology"/>
<comment type="similarity">
    <text evidence="1">Belongs to the PPR family. P subfamily.</text>
</comment>
<reference evidence="4" key="1">
    <citation type="submission" date="2020-06" db="EMBL/GenBank/DDBJ databases">
        <authorList>
            <person name="Li T."/>
            <person name="Hu X."/>
            <person name="Zhang T."/>
            <person name="Song X."/>
            <person name="Zhang H."/>
            <person name="Dai N."/>
            <person name="Sheng W."/>
            <person name="Hou X."/>
            <person name="Wei L."/>
        </authorList>
    </citation>
    <scope>NUCLEOTIDE SEQUENCE</scope>
    <source>
        <strain evidence="4">KEN8</strain>
        <tissue evidence="4">Leaf</tissue>
    </source>
</reference>
<dbReference type="PANTHER" id="PTHR47936">
    <property type="entry name" value="PPR_LONG DOMAIN-CONTAINING PROTEIN"/>
    <property type="match status" value="1"/>
</dbReference>
<dbReference type="Pfam" id="PF13041">
    <property type="entry name" value="PPR_2"/>
    <property type="match status" value="1"/>
</dbReference>
<keyword evidence="2" id="KW-0677">Repeat</keyword>
<dbReference type="EMBL" id="JACGWM010000009">
    <property type="protein sequence ID" value="KAL0351268.1"/>
    <property type="molecule type" value="Genomic_DNA"/>
</dbReference>
<dbReference type="InterPro" id="IPR011990">
    <property type="entry name" value="TPR-like_helical_dom_sf"/>
</dbReference>
<dbReference type="PANTHER" id="PTHR47936:SF3">
    <property type="entry name" value="PENTACOTRIPEPTIDE-REPEAT REGION OF PRORP DOMAIN-CONTAINING PROTEIN"/>
    <property type="match status" value="1"/>
</dbReference>
<reference evidence="4" key="2">
    <citation type="journal article" date="2024" name="Plant">
        <title>Genomic evolution and insights into agronomic trait innovations of Sesamum species.</title>
        <authorList>
            <person name="Miao H."/>
            <person name="Wang L."/>
            <person name="Qu L."/>
            <person name="Liu H."/>
            <person name="Sun Y."/>
            <person name="Le M."/>
            <person name="Wang Q."/>
            <person name="Wei S."/>
            <person name="Zheng Y."/>
            <person name="Lin W."/>
            <person name="Duan Y."/>
            <person name="Cao H."/>
            <person name="Xiong S."/>
            <person name="Wang X."/>
            <person name="Wei L."/>
            <person name="Li C."/>
            <person name="Ma Q."/>
            <person name="Ju M."/>
            <person name="Zhao R."/>
            <person name="Li G."/>
            <person name="Mu C."/>
            <person name="Tian Q."/>
            <person name="Mei H."/>
            <person name="Zhang T."/>
            <person name="Gao T."/>
            <person name="Zhang H."/>
        </authorList>
    </citation>
    <scope>NUCLEOTIDE SEQUENCE</scope>
    <source>
        <strain evidence="4">KEN8</strain>
    </source>
</reference>
<evidence type="ECO:0000313" key="4">
    <source>
        <dbReference type="EMBL" id="KAL0351268.1"/>
    </source>
</evidence>
<dbReference type="PROSITE" id="PS51375">
    <property type="entry name" value="PPR"/>
    <property type="match status" value="1"/>
</dbReference>
<dbReference type="Gene3D" id="1.25.40.10">
    <property type="entry name" value="Tetratricopeptide repeat domain"/>
    <property type="match status" value="1"/>
</dbReference>
<dbReference type="NCBIfam" id="TIGR00756">
    <property type="entry name" value="PPR"/>
    <property type="match status" value="1"/>
</dbReference>
<accession>A0AAW2P6V9</accession>
<name>A0AAW2P6V9_9LAMI</name>